<evidence type="ECO:0000256" key="3">
    <source>
        <dbReference type="ARBA" id="ARBA00022692"/>
    </source>
</evidence>
<dbReference type="Gene3D" id="3.40.50.300">
    <property type="entry name" value="P-loop containing nucleotide triphosphate hydrolases"/>
    <property type="match status" value="1"/>
</dbReference>
<evidence type="ECO:0000313" key="12">
    <source>
        <dbReference type="Proteomes" id="UP000007883"/>
    </source>
</evidence>
<evidence type="ECO:0000256" key="4">
    <source>
        <dbReference type="ARBA" id="ARBA00022741"/>
    </source>
</evidence>
<dbReference type="InterPro" id="IPR039421">
    <property type="entry name" value="Type_1_exporter"/>
</dbReference>
<dbReference type="EMBL" id="AP012320">
    <property type="protein sequence ID" value="BAL94609.1"/>
    <property type="molecule type" value="Genomic_DNA"/>
</dbReference>
<evidence type="ECO:0000259" key="9">
    <source>
        <dbReference type="PROSITE" id="PS50893"/>
    </source>
</evidence>
<evidence type="ECO:0000256" key="7">
    <source>
        <dbReference type="ARBA" id="ARBA00023136"/>
    </source>
</evidence>
<evidence type="ECO:0000256" key="8">
    <source>
        <dbReference type="SAM" id="Phobius"/>
    </source>
</evidence>
<proteinExistence type="predicted"/>
<dbReference type="Gene3D" id="1.20.1560.10">
    <property type="entry name" value="ABC transporter type 1, transmembrane domain"/>
    <property type="match status" value="1"/>
</dbReference>
<dbReference type="KEGG" id="rge:RGE_12680"/>
<protein>
    <submittedName>
        <fullName evidence="11">Putative ABC transporter permease/ATP-binding protein</fullName>
    </submittedName>
</protein>
<accession>I0HNM2</accession>
<comment type="subcellular location">
    <subcellularLocation>
        <location evidence="1">Cell membrane</location>
        <topology evidence="1">Multi-pass membrane protein</topology>
    </subcellularLocation>
</comment>
<evidence type="ECO:0000256" key="5">
    <source>
        <dbReference type="ARBA" id="ARBA00022840"/>
    </source>
</evidence>
<dbReference type="InterPro" id="IPR011527">
    <property type="entry name" value="ABC1_TM_dom"/>
</dbReference>
<dbReference type="SUPFAM" id="SSF90123">
    <property type="entry name" value="ABC transporter transmembrane region"/>
    <property type="match status" value="1"/>
</dbReference>
<keyword evidence="7 8" id="KW-0472">Membrane</keyword>
<dbReference type="PANTHER" id="PTHR24221">
    <property type="entry name" value="ATP-BINDING CASSETTE SUB-FAMILY B"/>
    <property type="match status" value="1"/>
</dbReference>
<evidence type="ECO:0000256" key="1">
    <source>
        <dbReference type="ARBA" id="ARBA00004651"/>
    </source>
</evidence>
<gene>
    <name evidence="11" type="ordered locus">RGE_12680</name>
</gene>
<dbReference type="InterPro" id="IPR017871">
    <property type="entry name" value="ABC_transporter-like_CS"/>
</dbReference>
<dbReference type="PROSITE" id="PS00211">
    <property type="entry name" value="ABC_TRANSPORTER_1"/>
    <property type="match status" value="1"/>
</dbReference>
<evidence type="ECO:0000256" key="2">
    <source>
        <dbReference type="ARBA" id="ARBA00022475"/>
    </source>
</evidence>
<dbReference type="GO" id="GO:0005886">
    <property type="term" value="C:plasma membrane"/>
    <property type="evidence" value="ECO:0007669"/>
    <property type="project" value="UniProtKB-SubCell"/>
</dbReference>
<organism evidence="11 12">
    <name type="scientific">Rubrivivax gelatinosus (strain NBRC 100245 / IL144)</name>
    <dbReference type="NCBI Taxonomy" id="983917"/>
    <lineage>
        <taxon>Bacteria</taxon>
        <taxon>Pseudomonadati</taxon>
        <taxon>Pseudomonadota</taxon>
        <taxon>Betaproteobacteria</taxon>
        <taxon>Burkholderiales</taxon>
        <taxon>Sphaerotilaceae</taxon>
        <taxon>Rubrivivax</taxon>
    </lineage>
</organism>
<dbReference type="PANTHER" id="PTHR24221:SF654">
    <property type="entry name" value="ATP-BINDING CASSETTE SUB-FAMILY B MEMBER 6"/>
    <property type="match status" value="1"/>
</dbReference>
<dbReference type="Pfam" id="PF00664">
    <property type="entry name" value="ABC_membrane"/>
    <property type="match status" value="1"/>
</dbReference>
<name>I0HNM2_RUBGI</name>
<dbReference type="InterPro" id="IPR036640">
    <property type="entry name" value="ABC1_TM_sf"/>
</dbReference>
<feature type="domain" description="ABC transporter" evidence="9">
    <location>
        <begin position="337"/>
        <end position="571"/>
    </location>
</feature>
<evidence type="ECO:0000313" key="11">
    <source>
        <dbReference type="EMBL" id="BAL94609.1"/>
    </source>
</evidence>
<dbReference type="GO" id="GO:0140359">
    <property type="term" value="F:ABC-type transporter activity"/>
    <property type="evidence" value="ECO:0007669"/>
    <property type="project" value="InterPro"/>
</dbReference>
<dbReference type="GO" id="GO:0016887">
    <property type="term" value="F:ATP hydrolysis activity"/>
    <property type="evidence" value="ECO:0007669"/>
    <property type="project" value="InterPro"/>
</dbReference>
<dbReference type="STRING" id="983917.RGE_12680"/>
<evidence type="ECO:0000256" key="6">
    <source>
        <dbReference type="ARBA" id="ARBA00022989"/>
    </source>
</evidence>
<dbReference type="PROSITE" id="PS50893">
    <property type="entry name" value="ABC_TRANSPORTER_2"/>
    <property type="match status" value="1"/>
</dbReference>
<keyword evidence="4" id="KW-0547">Nucleotide-binding</keyword>
<dbReference type="AlphaFoldDB" id="I0HNM2"/>
<dbReference type="SUPFAM" id="SSF52540">
    <property type="entry name" value="P-loop containing nucleoside triphosphate hydrolases"/>
    <property type="match status" value="1"/>
</dbReference>
<reference evidence="11 12" key="1">
    <citation type="journal article" date="2012" name="J. Bacteriol.">
        <title>Complete genome sequence of phototrophic betaproteobacterium Rubrivivax gelatinosus IL144.</title>
        <authorList>
            <person name="Nagashima S."/>
            <person name="Kamimura A."/>
            <person name="Shimizu T."/>
            <person name="Nakamura-isaki S."/>
            <person name="Aono E."/>
            <person name="Sakamoto K."/>
            <person name="Ichikawa N."/>
            <person name="Nakazawa H."/>
            <person name="Sekine M."/>
            <person name="Yamazaki S."/>
            <person name="Fujita N."/>
            <person name="Shimada K."/>
            <person name="Hanada S."/>
            <person name="Nagashima K.V.P."/>
        </authorList>
    </citation>
    <scope>NUCLEOTIDE SEQUENCE [LARGE SCALE GENOMIC DNA]</scope>
    <source>
        <strain evidence="12">NBRC 100245 / IL144</strain>
    </source>
</reference>
<dbReference type="Pfam" id="PF00005">
    <property type="entry name" value="ABC_tran"/>
    <property type="match status" value="1"/>
</dbReference>
<dbReference type="SMART" id="SM00382">
    <property type="entry name" value="AAA"/>
    <property type="match status" value="1"/>
</dbReference>
<dbReference type="GO" id="GO:0034040">
    <property type="term" value="F:ATPase-coupled lipid transmembrane transporter activity"/>
    <property type="evidence" value="ECO:0007669"/>
    <property type="project" value="TreeGrafter"/>
</dbReference>
<keyword evidence="3 8" id="KW-0812">Transmembrane</keyword>
<feature type="transmembrane region" description="Helical" evidence="8">
    <location>
        <begin position="162"/>
        <end position="178"/>
    </location>
</feature>
<keyword evidence="5 11" id="KW-0067">ATP-binding</keyword>
<dbReference type="InterPro" id="IPR003593">
    <property type="entry name" value="AAA+_ATPase"/>
</dbReference>
<dbReference type="Proteomes" id="UP000007883">
    <property type="component" value="Chromosome"/>
</dbReference>
<dbReference type="InterPro" id="IPR003439">
    <property type="entry name" value="ABC_transporter-like_ATP-bd"/>
</dbReference>
<evidence type="ECO:0000259" key="10">
    <source>
        <dbReference type="PROSITE" id="PS50929"/>
    </source>
</evidence>
<dbReference type="GO" id="GO:0005524">
    <property type="term" value="F:ATP binding"/>
    <property type="evidence" value="ECO:0007669"/>
    <property type="project" value="UniProtKB-KW"/>
</dbReference>
<feature type="transmembrane region" description="Helical" evidence="8">
    <location>
        <begin position="137"/>
        <end position="156"/>
    </location>
</feature>
<keyword evidence="6 8" id="KW-1133">Transmembrane helix</keyword>
<sequence>MPQMYRHLWRHAQGVRARLGAALAMQTGAQLLKLALPWLAAKAIDTLQTRGAAGLADAGLWILAIVATSLALWALHGPARVLERSVAVRVRASVADGMYTQLVHAPLAWHERHHSGDLQHRVAMTGTALYDFTQSQFIYLQNVINVAGPLVALALLSRQTGALALAGFVAIGTVILRFDRALMRLAADENLAERRYVARLLDFVGNISAVASLRLQEATRTMLASRLAAVFVPLRRSIVLTEWKWCAVDLLGLGLSWGLVVAYALSTASGAGGPLLIGSLFMVYQYAQQASGVMGSIAANYQNLARMRTHFASGELIREAPPPRAEGAAPDARWQAIELHGLVFRHAGASRGGLHGVSLALRRGERVALVGPSGSGKSTLLRVLAGLYDAQGGRISIDGVVEPGRRHLAELSTLIPQEAEIFEATMLENITLERAAPDTALAQAVHASALDEVLQTLPLGLATPMSERGFNLSGGQRQRLALARGVLAARDSSLLLLDEPTSALDALTEQRVHQRLAAAFPGACIVSAVHRMSLLAHFDRVVFMVGGGVVDVGRVDELQARQPLFAAMLLGSGHEPAATAAA</sequence>
<dbReference type="CDD" id="cd03228">
    <property type="entry name" value="ABCC_MRP_Like"/>
    <property type="match status" value="1"/>
</dbReference>
<dbReference type="PROSITE" id="PS50929">
    <property type="entry name" value="ABC_TM1F"/>
    <property type="match status" value="1"/>
</dbReference>
<feature type="domain" description="ABC transmembrane type-1" evidence="10">
    <location>
        <begin position="21"/>
        <end position="306"/>
    </location>
</feature>
<keyword evidence="12" id="KW-1185">Reference proteome</keyword>
<dbReference type="eggNOG" id="COG1132">
    <property type="taxonomic scope" value="Bacteria"/>
</dbReference>
<keyword evidence="2" id="KW-1003">Cell membrane</keyword>
<feature type="transmembrane region" description="Helical" evidence="8">
    <location>
        <begin position="52"/>
        <end position="75"/>
    </location>
</feature>
<dbReference type="InterPro" id="IPR027417">
    <property type="entry name" value="P-loop_NTPase"/>
</dbReference>
<dbReference type="PATRIC" id="fig|983917.3.peg.1236"/>
<dbReference type="HOGENOM" id="CLU_000604_84_3_4"/>